<evidence type="ECO:0000256" key="3">
    <source>
        <dbReference type="ARBA" id="ARBA00022448"/>
    </source>
</evidence>
<dbReference type="Pfam" id="PF13458">
    <property type="entry name" value="Peripla_BP_6"/>
    <property type="match status" value="1"/>
</dbReference>
<evidence type="ECO:0000256" key="2">
    <source>
        <dbReference type="ARBA" id="ARBA00010062"/>
    </source>
</evidence>
<evidence type="ECO:0000256" key="5">
    <source>
        <dbReference type="ARBA" id="ARBA00022970"/>
    </source>
</evidence>
<comment type="function">
    <text evidence="1">Component of an amino-acid transport system.</text>
</comment>
<keyword evidence="4" id="KW-0732">Signal</keyword>
<dbReference type="PRINTS" id="PR00337">
    <property type="entry name" value="LEUILEVALBP"/>
</dbReference>
<protein>
    <submittedName>
        <fullName evidence="8">Leu/Ile/Val-binding protein family protein</fullName>
    </submittedName>
</protein>
<keyword evidence="5" id="KW-0029">Amino-acid transport</keyword>
<dbReference type="EMBL" id="ACJD01000006">
    <property type="protein sequence ID" value="EEH13235.1"/>
    <property type="molecule type" value="Genomic_DNA"/>
</dbReference>
<evidence type="ECO:0000313" key="9">
    <source>
        <dbReference type="Proteomes" id="UP000003678"/>
    </source>
</evidence>
<dbReference type="InterPro" id="IPR028081">
    <property type="entry name" value="Leu-bd"/>
</dbReference>
<dbReference type="GO" id="GO:0006865">
    <property type="term" value="P:amino acid transport"/>
    <property type="evidence" value="ECO:0007669"/>
    <property type="project" value="UniProtKB-KW"/>
</dbReference>
<dbReference type="PANTHER" id="PTHR47151">
    <property type="entry name" value="LEU/ILE/VAL-BINDING ABC TRANSPORTER SUBUNIT"/>
    <property type="match status" value="1"/>
</dbReference>
<dbReference type="InterPro" id="IPR000709">
    <property type="entry name" value="Leu_Ile_Val-bd"/>
</dbReference>
<organism evidence="8 9">
    <name type="scientific">Brucella ceti str. Cudo</name>
    <dbReference type="NCBI Taxonomy" id="595497"/>
    <lineage>
        <taxon>Bacteria</taxon>
        <taxon>Pseudomonadati</taxon>
        <taxon>Pseudomonadota</taxon>
        <taxon>Alphaproteobacteria</taxon>
        <taxon>Hyphomicrobiales</taxon>
        <taxon>Brucellaceae</taxon>
        <taxon>Brucella/Ochrobactrum group</taxon>
        <taxon>Brucella</taxon>
    </lineage>
</organism>
<dbReference type="SUPFAM" id="SSF53822">
    <property type="entry name" value="Periplasmic binding protein-like I"/>
    <property type="match status" value="1"/>
</dbReference>
<proteinExistence type="inferred from homology"/>
<dbReference type="InterPro" id="IPR028082">
    <property type="entry name" value="Peripla_BP_I"/>
</dbReference>
<evidence type="ECO:0000256" key="4">
    <source>
        <dbReference type="ARBA" id="ARBA00022729"/>
    </source>
</evidence>
<evidence type="ECO:0000256" key="6">
    <source>
        <dbReference type="SAM" id="Phobius"/>
    </source>
</evidence>
<accession>C0G8H1</accession>
<comment type="similarity">
    <text evidence="2">Belongs to the leucine-binding protein family.</text>
</comment>
<keyword evidence="3" id="KW-0813">Transport</keyword>
<keyword evidence="6" id="KW-1133">Transmembrane helix</keyword>
<gene>
    <name evidence="8" type="ORF">BCETI_6000146</name>
</gene>
<evidence type="ECO:0000259" key="7">
    <source>
        <dbReference type="Pfam" id="PF13458"/>
    </source>
</evidence>
<feature type="domain" description="Leucine-binding protein" evidence="7">
    <location>
        <begin position="66"/>
        <end position="402"/>
    </location>
</feature>
<dbReference type="PANTHER" id="PTHR47151:SF2">
    <property type="entry name" value="AMINO ACID BINDING PROTEIN"/>
    <property type="match status" value="1"/>
</dbReference>
<sequence>MRLRSRAEILQGIGRFEESALKFAVRTASGGEPPFIMGAIEMKKSLFCGVCLCALVAMGGTSFADIMVGVGAPLTGSQAAFGEQIKRGVEAAVAEANAKGGMNGEQITLVYGDDAADPKQGISVANKFVGDGVKFVIGHFNSGVSIPTSDIYAENGVLMIAPGTTNPTFTERELWNTFRTCRRDDKQGIVAGKYMADNYKDGKVAILHDKTPYGQGLADETKKSLNENGMKETLYEGVNQGDKDFSALISKMKAAGITAVYWGGMHPEAGLLIRQMADQGLKAQFISGDGIVSNELASIAGDAVAGVMNTFGPDPRDDKANAELIKAFRDKGFEPEAYTFYAYAGVQSLVNAANAAGSNDPMEVATAMKEKGPFKTVLGDISFDAKGDPSLSPYVMFEWRKGEDGKYNYFQK</sequence>
<reference evidence="8 9" key="1">
    <citation type="submission" date="2009-03" db="EMBL/GenBank/DDBJ databases">
        <authorList>
            <person name="Setubal J.C."/>
            <person name="Boyle S."/>
            <person name="Crasta O.R."/>
            <person name="Gillespie J.J."/>
            <person name="Kenyon R.W."/>
            <person name="Lu J."/>
            <person name="Mane S."/>
            <person name="Nagrani S."/>
            <person name="Shallom J.M."/>
            <person name="Shallom S."/>
            <person name="Shukla M."/>
            <person name="Snyder E.E."/>
            <person name="Sobral B.W."/>
            <person name="Wattam A.R."/>
            <person name="Will R."/>
            <person name="Williams K."/>
            <person name="Yoo H."/>
            <person name="Bruce D.H."/>
            <person name="Detter C."/>
            <person name="Munk C."/>
            <person name="Brettin T.S."/>
            <person name="Ficht T."/>
        </authorList>
    </citation>
    <scope>NUCLEOTIDE SEQUENCE [LARGE SCALE GENOMIC DNA]</scope>
    <source>
        <strain evidence="8 9">Cudo</strain>
    </source>
</reference>
<keyword evidence="6" id="KW-0472">Membrane</keyword>
<dbReference type="Proteomes" id="UP000003678">
    <property type="component" value="Unassembled WGS sequence"/>
</dbReference>
<dbReference type="AlphaFoldDB" id="C0G8H1"/>
<name>C0G8H1_9HYPH</name>
<evidence type="ECO:0000313" key="8">
    <source>
        <dbReference type="EMBL" id="EEH13235.1"/>
    </source>
</evidence>
<comment type="caution">
    <text evidence="8">The sequence shown here is derived from an EMBL/GenBank/DDBJ whole genome shotgun (WGS) entry which is preliminary data.</text>
</comment>
<dbReference type="CDD" id="cd06342">
    <property type="entry name" value="PBP1_ABC_LIVBP-like"/>
    <property type="match status" value="1"/>
</dbReference>
<feature type="transmembrane region" description="Helical" evidence="6">
    <location>
        <begin position="46"/>
        <end position="68"/>
    </location>
</feature>
<evidence type="ECO:0000256" key="1">
    <source>
        <dbReference type="ARBA" id="ARBA00003630"/>
    </source>
</evidence>
<dbReference type="Gene3D" id="3.40.50.2300">
    <property type="match status" value="2"/>
</dbReference>
<keyword evidence="6" id="KW-0812">Transmembrane</keyword>